<evidence type="ECO:0000313" key="2">
    <source>
        <dbReference type="Proteomes" id="UP001212602"/>
    </source>
</evidence>
<protein>
    <submittedName>
        <fullName evidence="1">Uncharacterized protein</fullName>
    </submittedName>
</protein>
<dbReference type="InterPro" id="IPR027417">
    <property type="entry name" value="P-loop_NTPase"/>
</dbReference>
<accession>A0AAE3SXS0</accession>
<gene>
    <name evidence="1" type="ORF">PGB34_02845</name>
</gene>
<dbReference type="SUPFAM" id="SSF52540">
    <property type="entry name" value="P-loop containing nucleoside triphosphate hydrolases"/>
    <property type="match status" value="1"/>
</dbReference>
<keyword evidence="2" id="KW-1185">Reference proteome</keyword>
<sequence>MISVPVSTVLPLTAEGAVDLLTSLLKVESAYAKLSPAVVTISSRLTVADGGIDAEIDVPAGAPVPADCFFAAGLTGIQLKSGISFKPWTESSVRGELIDKAGNLFPEVARLIARGGRYVVVCTGHDLTPQQRNDACERVISVFKSLGLGDCAGMVDVLGASQLASFAERYPGIAAGLTFDTIQEAWVLNEWARDAHMSNAFESAPAQAELIDQIRAGIDGDAKHIRVLGEPGLGKTRMVLEALRAPHLAPAVLYLRHGAQFGQTALFRQLLRTGWTKPLVLVLDDLSEGDMSDVWRHLKTRCGALKLISLDHGHDEGNDDEIVRLQAPRIPDETIRKILASRVGESDGLRRWVEICEGSPRVAHAVAENLAANPADLLRPPATIPLWSRFLHGYGAQEGAASRQVDCVAHHLALFSRFGFEDPVSDEAAYIAGLVHKVDQTIGWARFQEIVQSLRSRRVLQGSRTLFFVPKALHIYLWKQFWTRYGRGFDFVSVFETMPASLHAWFLNKFRFAEGKDAAFVVEQILKPEGVFSSRAVLTSATGSRFLSTLAEPNPAAVLRLLENTVAAWSDAELAEFKSDRQNIVWALEKIAVWPQYTVRALNALARFAVNENSDYSNNATGTLLGLFLIGPEAAATEASPEQRLPALLTMLRGSTDAERLLGLKAMGSALNAGGTGFRTVGPEYQGLQPRAKLWRPATYGDWWQAHLLYFRALVDETATWPAALRPQVCSALLDAVSHQIRLQPCAELAFQVLEQLTSDSAMASSQLNNFFWRWQDRDTDEQHAEIKQRIRRLARRYARRDLASRFQRYVLDVDWLEWEEDFRERRKLAPTHAKALVAALARRVAANPLRLAEISHLLTPTIQSPAIWYFGEQLAAGDTHNDLLRPLTESARKSGHVTCLNGYLTGMTTQSPERFGAWLAEMFQSQDTAALGAEVILRSPYADADFERCLDALESGWIDPSPFGLLQFGGAMKALPLSLAERLFRSLRAQGTPEALQMLIGLMNAGAPDQPLPCGPEFIFAIAVETIPGPRVLGHHFGYSWSRACERLVKEAPSLAMPLLEAILVAMGNEFRLSYDNTVEELVKKLVPLDPEGAWQVTARQFEGTLPKWRSDLYHWLKGGIGTMDEREPRGPIASMPEHSILAWIEVDPNERAALIAHAALPTLDDEHGGKLTRQLLIRYGHISGVKSGISASFHSGGWMGPASLHLKGRRDTLRRWLAAGFEYPVAQWIEQEIEGHDREIQREEIREERDHFE</sequence>
<dbReference type="EMBL" id="JAQIPB010000001">
    <property type="protein sequence ID" value="MDA7415292.1"/>
    <property type="molecule type" value="Genomic_DNA"/>
</dbReference>
<name>A0AAE3SXS0_9BURK</name>
<reference evidence="1" key="1">
    <citation type="submission" date="2023-01" db="EMBL/GenBank/DDBJ databases">
        <title>Xenophilus mangrovi sp. nov., isolated from soil of Mangrove nature reserve.</title>
        <authorList>
            <person name="Xu S."/>
            <person name="Liu Z."/>
            <person name="Xu Y."/>
        </authorList>
    </citation>
    <scope>NUCLEOTIDE SEQUENCE</scope>
    <source>
        <strain evidence="1">YW8</strain>
    </source>
</reference>
<dbReference type="AlphaFoldDB" id="A0AAE3SXS0"/>
<organism evidence="1 2">
    <name type="scientific">Xenophilus arseniciresistens</name>
    <dbReference type="NCBI Taxonomy" id="1283306"/>
    <lineage>
        <taxon>Bacteria</taxon>
        <taxon>Pseudomonadati</taxon>
        <taxon>Pseudomonadota</taxon>
        <taxon>Betaproteobacteria</taxon>
        <taxon>Burkholderiales</taxon>
        <taxon>Comamonadaceae</taxon>
        <taxon>Xenophilus</taxon>
    </lineage>
</organism>
<proteinExistence type="predicted"/>
<dbReference type="RefSeq" id="WP_271426552.1">
    <property type="nucleotide sequence ID" value="NZ_JAQIPB010000001.1"/>
</dbReference>
<comment type="caution">
    <text evidence="1">The sequence shown here is derived from an EMBL/GenBank/DDBJ whole genome shotgun (WGS) entry which is preliminary data.</text>
</comment>
<dbReference type="Proteomes" id="UP001212602">
    <property type="component" value="Unassembled WGS sequence"/>
</dbReference>
<evidence type="ECO:0000313" key="1">
    <source>
        <dbReference type="EMBL" id="MDA7415292.1"/>
    </source>
</evidence>